<evidence type="ECO:0000259" key="11">
    <source>
        <dbReference type="PROSITE" id="PS51866"/>
    </source>
</evidence>
<evidence type="ECO:0000256" key="5">
    <source>
        <dbReference type="ARBA" id="ARBA00022741"/>
    </source>
</evidence>
<evidence type="ECO:0000256" key="6">
    <source>
        <dbReference type="ARBA" id="ARBA00022840"/>
    </source>
</evidence>
<dbReference type="GO" id="GO:0005524">
    <property type="term" value="F:ATP binding"/>
    <property type="evidence" value="ECO:0007669"/>
    <property type="project" value="UniProtKB-KW"/>
</dbReference>
<dbReference type="InterPro" id="IPR027417">
    <property type="entry name" value="P-loop_NTPase"/>
</dbReference>
<protein>
    <submittedName>
        <fullName evidence="12">Molybdenum ABC transporter ATP-binding protein</fullName>
    </submittedName>
</protein>
<evidence type="ECO:0000259" key="10">
    <source>
        <dbReference type="PROSITE" id="PS50893"/>
    </source>
</evidence>
<feature type="domain" description="ABC transporter" evidence="10">
    <location>
        <begin position="1"/>
        <end position="235"/>
    </location>
</feature>
<reference evidence="13" key="1">
    <citation type="journal article" date="2019" name="Int. J. Syst. Evol. Microbiol.">
        <title>The Global Catalogue of Microorganisms (GCM) 10K type strain sequencing project: providing services to taxonomists for standard genome sequencing and annotation.</title>
        <authorList>
            <consortium name="The Broad Institute Genomics Platform"/>
            <consortium name="The Broad Institute Genome Sequencing Center for Infectious Disease"/>
            <person name="Wu L."/>
            <person name="Ma J."/>
        </authorList>
    </citation>
    <scope>NUCLEOTIDE SEQUENCE [LARGE SCALE GENOMIC DNA]</scope>
    <source>
        <strain evidence="13">CCUG 62981</strain>
    </source>
</reference>
<dbReference type="Proteomes" id="UP001596024">
    <property type="component" value="Unassembled WGS sequence"/>
</dbReference>
<dbReference type="PROSITE" id="PS50893">
    <property type="entry name" value="ABC_TRANSPORTER_2"/>
    <property type="match status" value="1"/>
</dbReference>
<keyword evidence="8" id="KW-0472">Membrane</keyword>
<keyword evidence="13" id="KW-1185">Reference proteome</keyword>
<dbReference type="Gene3D" id="2.40.50.100">
    <property type="match status" value="1"/>
</dbReference>
<keyword evidence="5" id="KW-0547">Nucleotide-binding</keyword>
<evidence type="ECO:0000256" key="8">
    <source>
        <dbReference type="ARBA" id="ARBA00023136"/>
    </source>
</evidence>
<organism evidence="12 13">
    <name type="scientific">Glycocaulis abyssi</name>
    <dbReference type="NCBI Taxonomy" id="1433403"/>
    <lineage>
        <taxon>Bacteria</taxon>
        <taxon>Pseudomonadati</taxon>
        <taxon>Pseudomonadota</taxon>
        <taxon>Alphaproteobacteria</taxon>
        <taxon>Maricaulales</taxon>
        <taxon>Maricaulaceae</taxon>
        <taxon>Glycocaulis</taxon>
    </lineage>
</organism>
<dbReference type="InterPro" id="IPR050334">
    <property type="entry name" value="Molybdenum_import_ModC"/>
</dbReference>
<proteinExistence type="predicted"/>
<sequence>MSGEGLYIDARLDLGGFSLKAETGFPARGVSAVFGPSGAGKSLLLRLIAGFETPREGVIRFGGTSWFDSAEGTNLPAWKRPVGFLFQDGRLFDHLDVAGNLDFARRRARVPGVPGEELIDALDLSALLTRRVRELSGGERQRVALARTLLSGPELLLLDEPLSALDRARKREILPYLERVVAMSRIPAIYVSHDPAEVLRLSHHIVLLEGGVIRAAGSAHALSGELYRDASPGERLNVLDGYVSADSAGEGLAAIDTPAGHIVAVLAASPPPGSPVRLLIAAQDIAIALVRPAGTSIRNILPARVQAVTENTDSGLATVTLDLSGTVLNACISQSSVSALRLGTGKSVFALVKSVRVEI</sequence>
<dbReference type="PROSITE" id="PS51866">
    <property type="entry name" value="MOP"/>
    <property type="match status" value="1"/>
</dbReference>
<evidence type="ECO:0000256" key="1">
    <source>
        <dbReference type="ARBA" id="ARBA00022448"/>
    </source>
</evidence>
<dbReference type="SUPFAM" id="SSF52540">
    <property type="entry name" value="P-loop containing nucleoside triphosphate hydrolases"/>
    <property type="match status" value="1"/>
</dbReference>
<dbReference type="InterPro" id="IPR008995">
    <property type="entry name" value="Mo/tungstate-bd_C_term_dom"/>
</dbReference>
<dbReference type="InterPro" id="IPR011868">
    <property type="entry name" value="ModC_ABC_ATP-bd"/>
</dbReference>
<evidence type="ECO:0000256" key="9">
    <source>
        <dbReference type="PROSITE-ProRule" id="PRU01213"/>
    </source>
</evidence>
<evidence type="ECO:0000313" key="12">
    <source>
        <dbReference type="EMBL" id="MFC4726127.1"/>
    </source>
</evidence>
<name>A0ABV9NCM2_9PROT</name>
<dbReference type="RefSeq" id="WP_371395214.1">
    <property type="nucleotide sequence ID" value="NZ_CP163422.1"/>
</dbReference>
<keyword evidence="3 9" id="KW-0500">Molybdenum</keyword>
<accession>A0ABV9NCM2</accession>
<evidence type="ECO:0000256" key="7">
    <source>
        <dbReference type="ARBA" id="ARBA00022967"/>
    </source>
</evidence>
<keyword evidence="4" id="KW-0997">Cell inner membrane</keyword>
<dbReference type="NCBIfam" id="TIGR02142">
    <property type="entry name" value="modC_ABC"/>
    <property type="match status" value="1"/>
</dbReference>
<dbReference type="SUPFAM" id="SSF50331">
    <property type="entry name" value="MOP-like"/>
    <property type="match status" value="1"/>
</dbReference>
<dbReference type="PANTHER" id="PTHR43514:SF4">
    <property type="entry name" value="ABC TRANSPORTER I FAMILY MEMBER 10"/>
    <property type="match status" value="1"/>
</dbReference>
<evidence type="ECO:0000256" key="4">
    <source>
        <dbReference type="ARBA" id="ARBA00022519"/>
    </source>
</evidence>
<dbReference type="InterPro" id="IPR004606">
    <property type="entry name" value="Mop_domain"/>
</dbReference>
<dbReference type="Pfam" id="PF03459">
    <property type="entry name" value="TOBE"/>
    <property type="match status" value="1"/>
</dbReference>
<dbReference type="InterPro" id="IPR003439">
    <property type="entry name" value="ABC_transporter-like_ATP-bd"/>
</dbReference>
<keyword evidence="6 12" id="KW-0067">ATP-binding</keyword>
<feature type="domain" description="Mop" evidence="11">
    <location>
        <begin position="294"/>
        <end position="359"/>
    </location>
</feature>
<dbReference type="SMART" id="SM00382">
    <property type="entry name" value="AAA"/>
    <property type="match status" value="1"/>
</dbReference>
<keyword evidence="1" id="KW-0813">Transport</keyword>
<comment type="caution">
    <text evidence="12">The sequence shown here is derived from an EMBL/GenBank/DDBJ whole genome shotgun (WGS) entry which is preliminary data.</text>
</comment>
<gene>
    <name evidence="12" type="primary">modC</name>
    <name evidence="12" type="ORF">ACFPB0_12565</name>
</gene>
<keyword evidence="7" id="KW-1278">Translocase</keyword>
<dbReference type="EMBL" id="JBHSGQ010000007">
    <property type="protein sequence ID" value="MFC4726127.1"/>
    <property type="molecule type" value="Genomic_DNA"/>
</dbReference>
<dbReference type="InterPro" id="IPR017871">
    <property type="entry name" value="ABC_transporter-like_CS"/>
</dbReference>
<evidence type="ECO:0000256" key="2">
    <source>
        <dbReference type="ARBA" id="ARBA00022475"/>
    </source>
</evidence>
<dbReference type="InterPro" id="IPR003593">
    <property type="entry name" value="AAA+_ATPase"/>
</dbReference>
<dbReference type="PROSITE" id="PS00211">
    <property type="entry name" value="ABC_TRANSPORTER_1"/>
    <property type="match status" value="1"/>
</dbReference>
<dbReference type="Pfam" id="PF00005">
    <property type="entry name" value="ABC_tran"/>
    <property type="match status" value="1"/>
</dbReference>
<dbReference type="PANTHER" id="PTHR43514">
    <property type="entry name" value="ABC TRANSPORTER I FAMILY MEMBER 10"/>
    <property type="match status" value="1"/>
</dbReference>
<keyword evidence="2" id="KW-1003">Cell membrane</keyword>
<dbReference type="Gene3D" id="3.40.50.300">
    <property type="entry name" value="P-loop containing nucleotide triphosphate hydrolases"/>
    <property type="match status" value="1"/>
</dbReference>
<dbReference type="InterPro" id="IPR005116">
    <property type="entry name" value="Transp-assoc_OB_typ1"/>
</dbReference>
<evidence type="ECO:0000313" key="13">
    <source>
        <dbReference type="Proteomes" id="UP001596024"/>
    </source>
</evidence>
<evidence type="ECO:0000256" key="3">
    <source>
        <dbReference type="ARBA" id="ARBA00022505"/>
    </source>
</evidence>